<name>A0A6C0I582_9ZZZZ</name>
<dbReference type="AlphaFoldDB" id="A0A6C0I582"/>
<accession>A0A6C0I582</accession>
<organism evidence="1">
    <name type="scientific">viral metagenome</name>
    <dbReference type="NCBI Taxonomy" id="1070528"/>
    <lineage>
        <taxon>unclassified sequences</taxon>
        <taxon>metagenomes</taxon>
        <taxon>organismal metagenomes</taxon>
    </lineage>
</organism>
<sequence>MFNIFDYCNKKKCMQKVEYNKLATGGNEPRMTKAMRYAQYVRNAKPKNPSFTDQQLIAKGILP</sequence>
<evidence type="ECO:0000313" key="1">
    <source>
        <dbReference type="EMBL" id="QHT87527.1"/>
    </source>
</evidence>
<dbReference type="EMBL" id="MN740091">
    <property type="protein sequence ID" value="QHT87527.1"/>
    <property type="molecule type" value="Genomic_DNA"/>
</dbReference>
<protein>
    <submittedName>
        <fullName evidence="1">Uncharacterized protein</fullName>
    </submittedName>
</protein>
<reference evidence="1" key="1">
    <citation type="journal article" date="2020" name="Nature">
        <title>Giant virus diversity and host interactions through global metagenomics.</title>
        <authorList>
            <person name="Schulz F."/>
            <person name="Roux S."/>
            <person name="Paez-Espino D."/>
            <person name="Jungbluth S."/>
            <person name="Walsh D.A."/>
            <person name="Denef V.J."/>
            <person name="McMahon K.D."/>
            <person name="Konstantinidis K.T."/>
            <person name="Eloe-Fadrosh E.A."/>
            <person name="Kyrpides N.C."/>
            <person name="Woyke T."/>
        </authorList>
    </citation>
    <scope>NUCLEOTIDE SEQUENCE</scope>
    <source>
        <strain evidence="1">GVMAG-M-3300023184-190</strain>
    </source>
</reference>
<proteinExistence type="predicted"/>